<dbReference type="PANTHER" id="PTHR35525">
    <property type="entry name" value="BLL6575 PROTEIN"/>
    <property type="match status" value="1"/>
</dbReference>
<proteinExistence type="predicted"/>
<dbReference type="RefSeq" id="WP_203985182.1">
    <property type="nucleotide sequence ID" value="NZ_BOOU01000044.1"/>
</dbReference>
<evidence type="ECO:0000259" key="1">
    <source>
        <dbReference type="Pfam" id="PF11706"/>
    </source>
</evidence>
<dbReference type="Gene3D" id="1.10.3300.10">
    <property type="entry name" value="Jann2411-like domain"/>
    <property type="match status" value="1"/>
</dbReference>
<evidence type="ECO:0000313" key="3">
    <source>
        <dbReference type="Proteomes" id="UP000655287"/>
    </source>
</evidence>
<sequence>MNDPVPLIGEPVALDLVNTRPHTPAGPVDLLAIPAGLAAWLDLQAGLQAGRLPEPAARLVPADLAAVHAVRDHTAAALDRARRGERPPAAALAGLNQAQLGAPAIHELTWDGATLTAARRRTGPPDLRLAGWLAEQAAILLADPAVTRVRACEAADCVMLFLPAHPRRRWCSPARCGNRTRVARHYHRHHRP</sequence>
<reference evidence="2" key="1">
    <citation type="submission" date="2021-01" db="EMBL/GenBank/DDBJ databases">
        <title>Whole genome shotgun sequence of Sphaerisporangium rufum NBRC 109079.</title>
        <authorList>
            <person name="Komaki H."/>
            <person name="Tamura T."/>
        </authorList>
    </citation>
    <scope>NUCLEOTIDE SEQUENCE</scope>
    <source>
        <strain evidence="2">NBRC 109079</strain>
    </source>
</reference>
<accession>A0A919R4B0</accession>
<protein>
    <recommendedName>
        <fullName evidence="1">Zinc finger CGNR domain-containing protein</fullName>
    </recommendedName>
</protein>
<dbReference type="SUPFAM" id="SSF160904">
    <property type="entry name" value="Jann2411-like"/>
    <property type="match status" value="1"/>
</dbReference>
<comment type="caution">
    <text evidence="2">The sequence shown here is derived from an EMBL/GenBank/DDBJ whole genome shotgun (WGS) entry which is preliminary data.</text>
</comment>
<dbReference type="InterPro" id="IPR010852">
    <property type="entry name" value="ABATE"/>
</dbReference>
<dbReference type="InterPro" id="IPR021005">
    <property type="entry name" value="Znf_CGNR"/>
</dbReference>
<dbReference type="InterPro" id="IPR023286">
    <property type="entry name" value="ABATE_dom_sf"/>
</dbReference>
<feature type="domain" description="Zinc finger CGNR" evidence="1">
    <location>
        <begin position="148"/>
        <end position="189"/>
    </location>
</feature>
<dbReference type="EMBL" id="BOOU01000044">
    <property type="protein sequence ID" value="GII78085.1"/>
    <property type="molecule type" value="Genomic_DNA"/>
</dbReference>
<dbReference type="AlphaFoldDB" id="A0A919R4B0"/>
<organism evidence="2 3">
    <name type="scientific">Sphaerisporangium rufum</name>
    <dbReference type="NCBI Taxonomy" id="1381558"/>
    <lineage>
        <taxon>Bacteria</taxon>
        <taxon>Bacillati</taxon>
        <taxon>Actinomycetota</taxon>
        <taxon>Actinomycetes</taxon>
        <taxon>Streptosporangiales</taxon>
        <taxon>Streptosporangiaceae</taxon>
        <taxon>Sphaerisporangium</taxon>
    </lineage>
</organism>
<name>A0A919R4B0_9ACTN</name>
<keyword evidence="3" id="KW-1185">Reference proteome</keyword>
<evidence type="ECO:0000313" key="2">
    <source>
        <dbReference type="EMBL" id="GII78085.1"/>
    </source>
</evidence>
<dbReference type="Proteomes" id="UP000655287">
    <property type="component" value="Unassembled WGS sequence"/>
</dbReference>
<gene>
    <name evidence="2" type="ORF">Sru01_30670</name>
</gene>
<dbReference type="Pfam" id="PF11706">
    <property type="entry name" value="zf-CGNR"/>
    <property type="match status" value="1"/>
</dbReference>
<dbReference type="PANTHER" id="PTHR35525:SF3">
    <property type="entry name" value="BLL6575 PROTEIN"/>
    <property type="match status" value="1"/>
</dbReference>
<dbReference type="Pfam" id="PF07336">
    <property type="entry name" value="ABATE"/>
    <property type="match status" value="1"/>
</dbReference>